<evidence type="ECO:0000256" key="1">
    <source>
        <dbReference type="ARBA" id="ARBA00004141"/>
    </source>
</evidence>
<feature type="transmembrane region" description="Helical" evidence="5">
    <location>
        <begin position="98"/>
        <end position="122"/>
    </location>
</feature>
<proteinExistence type="predicted"/>
<name>A0ABY6L9D6_9ARAC</name>
<comment type="subcellular location">
    <subcellularLocation>
        <location evidence="1">Membrane</location>
        <topology evidence="1">Multi-pass membrane protein</topology>
    </subcellularLocation>
</comment>
<reference evidence="6 7" key="1">
    <citation type="submission" date="2022-01" db="EMBL/GenBank/DDBJ databases">
        <title>A chromosomal length assembly of Cordylochernes scorpioides.</title>
        <authorList>
            <person name="Zeh D."/>
            <person name="Zeh J."/>
        </authorList>
    </citation>
    <scope>NUCLEOTIDE SEQUENCE [LARGE SCALE GENOMIC DNA]</scope>
    <source>
        <strain evidence="6">IN4F17</strain>
        <tissue evidence="6">Whole Body</tissue>
    </source>
</reference>
<evidence type="ECO:0000313" key="7">
    <source>
        <dbReference type="Proteomes" id="UP001235939"/>
    </source>
</evidence>
<evidence type="ECO:0000256" key="4">
    <source>
        <dbReference type="ARBA" id="ARBA00023136"/>
    </source>
</evidence>
<evidence type="ECO:0000256" key="5">
    <source>
        <dbReference type="SAM" id="Phobius"/>
    </source>
</evidence>
<keyword evidence="2 5" id="KW-0812">Transmembrane</keyword>
<gene>
    <name evidence="6" type="ORF">LAZ67_15002152</name>
</gene>
<dbReference type="EMBL" id="CP092877">
    <property type="protein sequence ID" value="UYV77751.1"/>
    <property type="molecule type" value="Genomic_DNA"/>
</dbReference>
<organism evidence="6 7">
    <name type="scientific">Cordylochernes scorpioides</name>
    <dbReference type="NCBI Taxonomy" id="51811"/>
    <lineage>
        <taxon>Eukaryota</taxon>
        <taxon>Metazoa</taxon>
        <taxon>Ecdysozoa</taxon>
        <taxon>Arthropoda</taxon>
        <taxon>Chelicerata</taxon>
        <taxon>Arachnida</taxon>
        <taxon>Pseudoscorpiones</taxon>
        <taxon>Cheliferoidea</taxon>
        <taxon>Chernetidae</taxon>
        <taxon>Cordylochernes</taxon>
    </lineage>
</organism>
<dbReference type="Proteomes" id="UP001235939">
    <property type="component" value="Chromosome 15"/>
</dbReference>
<keyword evidence="3 5" id="KW-1133">Transmembrane helix</keyword>
<keyword evidence="4 5" id="KW-0472">Membrane</keyword>
<evidence type="ECO:0000313" key="6">
    <source>
        <dbReference type="EMBL" id="UYV77751.1"/>
    </source>
</evidence>
<dbReference type="Gene3D" id="1.20.140.150">
    <property type="match status" value="1"/>
</dbReference>
<protein>
    <submittedName>
        <fullName evidence="6">Pck</fullName>
    </submittedName>
</protein>
<feature type="transmembrane region" description="Helical" evidence="5">
    <location>
        <begin position="177"/>
        <end position="197"/>
    </location>
</feature>
<evidence type="ECO:0000256" key="3">
    <source>
        <dbReference type="ARBA" id="ARBA00022989"/>
    </source>
</evidence>
<dbReference type="Pfam" id="PF13903">
    <property type="entry name" value="Claudin_2"/>
    <property type="match status" value="1"/>
</dbReference>
<dbReference type="PANTHER" id="PTHR21284">
    <property type="entry name" value="EG:80H7.2 PROTEIN"/>
    <property type="match status" value="1"/>
</dbReference>
<dbReference type="InterPro" id="IPR004031">
    <property type="entry name" value="PMP22/EMP/MP20/Claudin"/>
</dbReference>
<feature type="transmembrane region" description="Helical" evidence="5">
    <location>
        <begin position="134"/>
        <end position="157"/>
    </location>
</feature>
<sequence>MSEEGTVSAPRHPLSRVFLTGALAGFCGTVFLVVAVASPYWLKSYPKTYSEFKHLGLWEACFSNYHHPKYQYDSTFDGCHGFLSQRFMNLREWLQPGWFIFVQAMMVLALLFSLSSLVLVGLLMMRYLLQYELLMMAAILCLTSLAALPTLFAVSVFGALAFDRSWIQYPNFNHLSWSYALAVVSFFMHLISAGLLLRETCSARDRHRRYNSYLYNVGQPFKPEIFRFEQGPYRHTTEAL</sequence>
<evidence type="ECO:0000256" key="2">
    <source>
        <dbReference type="ARBA" id="ARBA00022692"/>
    </source>
</evidence>
<keyword evidence="7" id="KW-1185">Reference proteome</keyword>
<accession>A0ABY6L9D6</accession>
<dbReference type="PANTHER" id="PTHR21284:SF12">
    <property type="entry name" value="EG:80H7.2 PROTEIN"/>
    <property type="match status" value="1"/>
</dbReference>
<feature type="transmembrane region" description="Helical" evidence="5">
    <location>
        <begin position="17"/>
        <end position="42"/>
    </location>
</feature>